<sequence>MRASQRAVLLTSVMVLVNVCGGIFITLTDVPPGILCMVIVLGAFSTVLCGTPLIMFLSQGWFTRYSEFLNSLKGGALAAYLQRFWSPRLIHALEDAEILKPGAPRDDWRRLSESTPELCDRLFARIYHEQYGLLPFMVPFVILLIVAWASSAVVATNYLLAQCPEPRTMQVVCVYQLPQALLVASLSGAFMFVVSDSVLSIRRRCLNISDVYWYSLRLFLAVPIALVIENIKVDNGMHVLTAFALGTFPVDVLLKQFRRFGFPQLGDQERRENAPDKLLVLEGVTLPVVATLEAEGINSIEQVATADPVLLSIRTGFPFRFTLRLGSQAIVRRHFGENATTLLPIGLGDVVPVYLLVQAMDQRPDMVTDSQLPRVEQPELVVHNAATRLFAQDDNEERIAIVKTQFRQIAAEEYTIMLARISPPDTGL</sequence>
<feature type="transmembrane region" description="Helical" evidence="1">
    <location>
        <begin position="131"/>
        <end position="160"/>
    </location>
</feature>
<name>A0ABQ2PIB9_9NEIS</name>
<organism evidence="2 3">
    <name type="scientific">Silvimonas amylolytica</name>
    <dbReference type="NCBI Taxonomy" id="449663"/>
    <lineage>
        <taxon>Bacteria</taxon>
        <taxon>Pseudomonadati</taxon>
        <taxon>Pseudomonadota</taxon>
        <taxon>Betaproteobacteria</taxon>
        <taxon>Neisseriales</taxon>
        <taxon>Chitinibacteraceae</taxon>
        <taxon>Silvimonas</taxon>
    </lineage>
</organism>
<evidence type="ECO:0000313" key="3">
    <source>
        <dbReference type="Proteomes" id="UP000621859"/>
    </source>
</evidence>
<keyword evidence="1" id="KW-1133">Transmembrane helix</keyword>
<gene>
    <name evidence="2" type="ORF">GCM10010971_09000</name>
</gene>
<feature type="transmembrane region" description="Helical" evidence="1">
    <location>
        <begin position="180"/>
        <end position="199"/>
    </location>
</feature>
<protein>
    <recommendedName>
        <fullName evidence="4">Transmembrane protein</fullName>
    </recommendedName>
</protein>
<keyword evidence="1" id="KW-0812">Transmembrane</keyword>
<evidence type="ECO:0008006" key="4">
    <source>
        <dbReference type="Google" id="ProtNLM"/>
    </source>
</evidence>
<feature type="transmembrane region" description="Helical" evidence="1">
    <location>
        <begin position="32"/>
        <end position="57"/>
    </location>
</feature>
<accession>A0ABQ2PIB9</accession>
<keyword evidence="1" id="KW-0472">Membrane</keyword>
<reference evidence="3" key="1">
    <citation type="journal article" date="2019" name="Int. J. Syst. Evol. Microbiol.">
        <title>The Global Catalogue of Microorganisms (GCM) 10K type strain sequencing project: providing services to taxonomists for standard genome sequencing and annotation.</title>
        <authorList>
            <consortium name="The Broad Institute Genomics Platform"/>
            <consortium name="The Broad Institute Genome Sequencing Center for Infectious Disease"/>
            <person name="Wu L."/>
            <person name="Ma J."/>
        </authorList>
    </citation>
    <scope>NUCLEOTIDE SEQUENCE [LARGE SCALE GENOMIC DNA]</scope>
    <source>
        <strain evidence="3">CGMCC 1.8860</strain>
    </source>
</reference>
<evidence type="ECO:0000313" key="2">
    <source>
        <dbReference type="EMBL" id="GGP25081.1"/>
    </source>
</evidence>
<comment type="caution">
    <text evidence="2">The sequence shown here is derived from an EMBL/GenBank/DDBJ whole genome shotgun (WGS) entry which is preliminary data.</text>
</comment>
<evidence type="ECO:0000256" key="1">
    <source>
        <dbReference type="SAM" id="Phobius"/>
    </source>
</evidence>
<keyword evidence="3" id="KW-1185">Reference proteome</keyword>
<feature type="transmembrane region" description="Helical" evidence="1">
    <location>
        <begin position="7"/>
        <end position="26"/>
    </location>
</feature>
<dbReference type="EMBL" id="BMLY01000001">
    <property type="protein sequence ID" value="GGP25081.1"/>
    <property type="molecule type" value="Genomic_DNA"/>
</dbReference>
<feature type="transmembrane region" description="Helical" evidence="1">
    <location>
        <begin position="211"/>
        <end position="231"/>
    </location>
</feature>
<proteinExistence type="predicted"/>
<dbReference type="Proteomes" id="UP000621859">
    <property type="component" value="Unassembled WGS sequence"/>
</dbReference>